<dbReference type="AlphaFoldDB" id="G0PLF4"/>
<dbReference type="PANTHER" id="PTHR31720">
    <property type="entry name" value="SERPENTINE RECEPTOR, CLASS Z-RELATED"/>
    <property type="match status" value="1"/>
</dbReference>
<keyword evidence="1" id="KW-0472">Membrane</keyword>
<protein>
    <recommendedName>
        <fullName evidence="4">Serpentine Receptor, class Z</fullName>
    </recommendedName>
</protein>
<keyword evidence="3" id="KW-1185">Reference proteome</keyword>
<dbReference type="HOGENOM" id="CLU_056063_2_0_1"/>
<feature type="transmembrane region" description="Helical" evidence="1">
    <location>
        <begin position="148"/>
        <end position="165"/>
    </location>
</feature>
<reference evidence="3" key="1">
    <citation type="submission" date="2011-07" db="EMBL/GenBank/DDBJ databases">
        <authorList>
            <consortium name="Caenorhabditis brenneri Sequencing and Analysis Consortium"/>
            <person name="Wilson R.K."/>
        </authorList>
    </citation>
    <scope>NUCLEOTIDE SEQUENCE [LARGE SCALE GENOMIC DNA]</scope>
    <source>
        <strain evidence="3">PB2801</strain>
    </source>
</reference>
<sequence>MNTSGLEYLQPQSFAWNAHNFLLLTCLAITLSVFPFYAYVYKLNRYRDEHIAVFQVIDHFYMISKSSQISLIITIVCILGLVLFGDSNPILMVGIMAISWFHLQTTTEVNHFLLSLLAIQRFMLYFFPSTHRFLNFNLKQIRIIIRSSYGLSLIYTGISISAWIYDKVSNSTDVENFKFFYTLLLPFAYLKAVENSPYFTKFFHVEDSFWIVLAVNGKILDAMSTPLIIQLSYLSCNKRNVKTFISVFETRNALKEVFCPCLKSSRIENVPHSSSGSNANTS</sequence>
<dbReference type="InterPro" id="IPR018817">
    <property type="entry name" value="7TM_GPCR_serpentine_rcpt_Srz"/>
</dbReference>
<dbReference type="Proteomes" id="UP000008068">
    <property type="component" value="Unassembled WGS sequence"/>
</dbReference>
<organism evidence="3">
    <name type="scientific">Caenorhabditis brenneri</name>
    <name type="common">Nematode worm</name>
    <dbReference type="NCBI Taxonomy" id="135651"/>
    <lineage>
        <taxon>Eukaryota</taxon>
        <taxon>Metazoa</taxon>
        <taxon>Ecdysozoa</taxon>
        <taxon>Nematoda</taxon>
        <taxon>Chromadorea</taxon>
        <taxon>Rhabditida</taxon>
        <taxon>Rhabditina</taxon>
        <taxon>Rhabditomorpha</taxon>
        <taxon>Rhabditoidea</taxon>
        <taxon>Rhabditidae</taxon>
        <taxon>Peloderinae</taxon>
        <taxon>Caenorhabditis</taxon>
    </lineage>
</organism>
<keyword evidence="1" id="KW-0812">Transmembrane</keyword>
<dbReference type="OMA" id="GIMAISW"/>
<dbReference type="eggNOG" id="ENOG502TJTC">
    <property type="taxonomic scope" value="Eukaryota"/>
</dbReference>
<evidence type="ECO:0008006" key="4">
    <source>
        <dbReference type="Google" id="ProtNLM"/>
    </source>
</evidence>
<evidence type="ECO:0000313" key="2">
    <source>
        <dbReference type="EMBL" id="EGT34646.1"/>
    </source>
</evidence>
<feature type="transmembrane region" description="Helical" evidence="1">
    <location>
        <begin position="71"/>
        <end position="103"/>
    </location>
</feature>
<name>G0PLF4_CAEBE</name>
<feature type="transmembrane region" description="Helical" evidence="1">
    <location>
        <begin position="109"/>
        <end position="127"/>
    </location>
</feature>
<evidence type="ECO:0000313" key="3">
    <source>
        <dbReference type="Proteomes" id="UP000008068"/>
    </source>
</evidence>
<keyword evidence="1" id="KW-1133">Transmembrane helix</keyword>
<dbReference type="EMBL" id="GL381079">
    <property type="protein sequence ID" value="EGT34646.1"/>
    <property type="molecule type" value="Genomic_DNA"/>
</dbReference>
<evidence type="ECO:0000256" key="1">
    <source>
        <dbReference type="SAM" id="Phobius"/>
    </source>
</evidence>
<gene>
    <name evidence="2" type="ORF">CAEBREN_24941</name>
</gene>
<dbReference type="OrthoDB" id="5876505at2759"/>
<proteinExistence type="predicted"/>
<accession>G0PLF4</accession>
<dbReference type="Pfam" id="PF10325">
    <property type="entry name" value="7TM_GPCR_Srz"/>
    <property type="match status" value="2"/>
</dbReference>
<dbReference type="InParanoid" id="G0PLF4"/>
<feature type="transmembrane region" description="Helical" evidence="1">
    <location>
        <begin position="20"/>
        <end position="40"/>
    </location>
</feature>